<dbReference type="GO" id="GO:0005743">
    <property type="term" value="C:mitochondrial inner membrane"/>
    <property type="evidence" value="ECO:0007669"/>
    <property type="project" value="UniProtKB-SubCell"/>
</dbReference>
<evidence type="ECO:0000256" key="13">
    <source>
        <dbReference type="ARBA" id="ARBA00032483"/>
    </source>
</evidence>
<keyword evidence="6" id="KW-0813">Transport</keyword>
<evidence type="ECO:0000256" key="8">
    <source>
        <dbReference type="ARBA" id="ARBA00022792"/>
    </source>
</evidence>
<dbReference type="HGNC" id="HGNC:7688">
    <property type="gene designation" value="NDUFA5"/>
</dbReference>
<dbReference type="OpenTargets" id="ENSG00000128609"/>
<comment type="function">
    <text evidence="1">Accessory subunit of the mitochondrial membrane respiratory chain NADH dehydrogenase (Complex I), that is believed not to be involved in catalysis. Complex I functions in the transfer of electrons from NADH to the respiratory chain. The immediate electron acceptor for the enzyme is believed to be ubiquinone.</text>
</comment>
<evidence type="ECO:0000256" key="9">
    <source>
        <dbReference type="ARBA" id="ARBA00022982"/>
    </source>
</evidence>
<dbReference type="Ensembl" id="ENST00000678090.1">
    <property type="protein sequence ID" value="ENSP00000503587.1"/>
    <property type="gene ID" value="ENSG00000128609.16"/>
</dbReference>
<accession>A0A7I2V3L8</accession>
<evidence type="ECO:0000256" key="10">
    <source>
        <dbReference type="ARBA" id="ARBA00023128"/>
    </source>
</evidence>
<keyword evidence="16" id="KW-1185">Reference proteome</keyword>
<dbReference type="GeneTree" id="ENSGT00390000008099"/>
<dbReference type="EMBL" id="AC073323">
    <property type="status" value="NOT_ANNOTATED_CDS"/>
    <property type="molecule type" value="Genomic_DNA"/>
</dbReference>
<evidence type="ECO:0000313" key="16">
    <source>
        <dbReference type="Proteomes" id="UP000005640"/>
    </source>
</evidence>
<dbReference type="GO" id="GO:0022904">
    <property type="term" value="P:respiratory electron transport chain"/>
    <property type="evidence" value="ECO:0007669"/>
    <property type="project" value="InterPro"/>
</dbReference>
<evidence type="ECO:0000313" key="15">
    <source>
        <dbReference type="Ensembl" id="ENSP00000503587.1"/>
    </source>
</evidence>
<reference evidence="15" key="5">
    <citation type="submission" date="2025-09" db="UniProtKB">
        <authorList>
            <consortium name="Ensembl"/>
        </authorList>
    </citation>
    <scope>IDENTIFICATION</scope>
</reference>
<evidence type="ECO:0000256" key="12">
    <source>
        <dbReference type="ARBA" id="ARBA00030376"/>
    </source>
</evidence>
<keyword evidence="10" id="KW-0496">Mitochondrion</keyword>
<keyword evidence="8" id="KW-0999">Mitochondrion inner membrane</keyword>
<keyword evidence="11" id="KW-0472">Membrane</keyword>
<evidence type="ECO:0000256" key="6">
    <source>
        <dbReference type="ARBA" id="ARBA00022448"/>
    </source>
</evidence>
<comment type="subcellular location">
    <subcellularLocation>
        <location evidence="2">Mitochondrion inner membrane</location>
        <topology evidence="2">Peripheral membrane protein</topology>
        <orientation evidence="2">Matrix side</orientation>
    </subcellularLocation>
</comment>
<organism evidence="15 16">
    <name type="scientific">Homo sapiens</name>
    <name type="common">Human</name>
    <dbReference type="NCBI Taxonomy" id="9606"/>
    <lineage>
        <taxon>Eukaryota</taxon>
        <taxon>Metazoa</taxon>
        <taxon>Chordata</taxon>
        <taxon>Craniata</taxon>
        <taxon>Vertebrata</taxon>
        <taxon>Euteleostomi</taxon>
        <taxon>Mammalia</taxon>
        <taxon>Eutheria</taxon>
        <taxon>Euarchontoglires</taxon>
        <taxon>Primates</taxon>
        <taxon>Haplorrhini</taxon>
        <taxon>Catarrhini</taxon>
        <taxon>Hominidae</taxon>
        <taxon>Homo</taxon>
    </lineage>
</organism>
<reference evidence="15 16" key="1">
    <citation type="journal article" date="2001" name="Nature">
        <title>Initial sequencing and analysis of the human genome.</title>
        <authorList>
            <consortium name="International Human Genome Sequencing Consortium"/>
            <person name="Lander E.S."/>
            <person name="Linton L.M."/>
            <person name="Birren B."/>
            <person name="Nusbaum C."/>
            <person name="Zody M.C."/>
            <person name="Baldwin J."/>
            <person name="Devon K."/>
            <person name="Dewar K."/>
            <person name="Doyle M."/>
            <person name="FitzHugh W."/>
            <person name="Funke R."/>
            <person name="Gage D."/>
            <person name="Harris K."/>
            <person name="Heaford A."/>
            <person name="Howland J."/>
            <person name="Kann L."/>
            <person name="Lehoczky J."/>
            <person name="LeVine R."/>
            <person name="McEwan P."/>
            <person name="McKernan K."/>
            <person name="Meldrim J."/>
            <person name="Mesirov J.P."/>
            <person name="Miranda C."/>
            <person name="Morris W."/>
            <person name="Naylor J."/>
            <person name="Raymond C."/>
            <person name="Rosetti M."/>
            <person name="Santos R."/>
            <person name="Sheridan A."/>
            <person name="Sougnez C."/>
            <person name="Stange-Thomann N."/>
            <person name="Stojanovic N."/>
            <person name="Subramanian A."/>
            <person name="Wyman D."/>
            <person name="Rogers J."/>
            <person name="Sulston J."/>
            <person name="Ainscough R."/>
            <person name="Beck S."/>
            <person name="Bentley D."/>
            <person name="Burton J."/>
            <person name="Clee C."/>
            <person name="Carter N."/>
            <person name="Coulson A."/>
            <person name="Deadman R."/>
            <person name="Deloukas P."/>
            <person name="Dunham A."/>
            <person name="Dunham I."/>
            <person name="Durbin R."/>
            <person name="French L."/>
            <person name="Grafham D."/>
            <person name="Gregory S."/>
            <person name="Hubbard T."/>
            <person name="Humphray S."/>
            <person name="Hunt A."/>
            <person name="Jones M."/>
            <person name="Lloyd C."/>
            <person name="McMurray A."/>
            <person name="Matthews L."/>
            <person name="Mercer S."/>
            <person name="Milne S."/>
            <person name="Mullikin J.C."/>
            <person name="Mungall A."/>
            <person name="Plumb R."/>
            <person name="Ross M."/>
            <person name="Shownkeen R."/>
            <person name="Sims S."/>
            <person name="Waterston R.H."/>
            <person name="Wilson R.K."/>
            <person name="Hillier L.W."/>
            <person name="McPherson J.D."/>
            <person name="Marra M.A."/>
            <person name="Mardis E.R."/>
            <person name="Fulton L.A."/>
            <person name="Chinwalla A.T."/>
            <person name="Pepin K.H."/>
            <person name="Gish W.R."/>
            <person name="Chissoe S.L."/>
            <person name="Wendl M.C."/>
            <person name="Delehaunty K.D."/>
            <person name="Miner T.L."/>
            <person name="Delehaunty A."/>
            <person name="Kramer J.B."/>
            <person name="Cook L.L."/>
            <person name="Fulton R.S."/>
            <person name="Johnson D.L."/>
            <person name="Minx P.J."/>
            <person name="Clifton S.W."/>
            <person name="Hawkins T."/>
            <person name="Branscomb E."/>
            <person name="Predki P."/>
            <person name="Richardson P."/>
            <person name="Wenning S."/>
            <person name="Slezak T."/>
            <person name="Doggett N."/>
            <person name="Cheng J.F."/>
            <person name="Olsen A."/>
            <person name="Lucas S."/>
            <person name="Elkin C."/>
            <person name="Uberbacher E."/>
            <person name="Frazier M."/>
            <person name="Gibbs R.A."/>
            <person name="Muzny D.M."/>
            <person name="Scherer S.E."/>
            <person name="Bouck J.B."/>
            <person name="Sodergren E.J."/>
            <person name="Worley K.C."/>
            <person name="Rives C.M."/>
            <person name="Gorrell J.H."/>
            <person name="Metzker M.L."/>
            <person name="Naylor S.L."/>
            <person name="Kucherlapati R.S."/>
            <person name="Nelson D.L."/>
            <person name="Weinstock G.M."/>
            <person name="Sakaki Y."/>
            <person name="Fujiyama A."/>
            <person name="Hattori M."/>
            <person name="Yada T."/>
            <person name="Toyoda A."/>
            <person name="Itoh T."/>
            <person name="Kawagoe C."/>
            <person name="Watanabe H."/>
            <person name="Totoki Y."/>
            <person name="Taylor T."/>
            <person name="Weissenbach J."/>
            <person name="Heilig R."/>
            <person name="Saurin W."/>
            <person name="Artiguenave F."/>
            <person name="Brottier P."/>
            <person name="Bruls T."/>
            <person name="Pelletier E."/>
            <person name="Robert C."/>
            <person name="Wincker P."/>
            <person name="Smith D.R."/>
            <person name="Doucette-Stamm L."/>
            <person name="Rubenfield M."/>
            <person name="Weinstock K."/>
            <person name="Lee H.M."/>
            <person name="Dubois J."/>
            <person name="Rosenthal A."/>
            <person name="Platzer M."/>
            <person name="Nyakatura G."/>
            <person name="Taudien S."/>
            <person name="Rump A."/>
            <person name="Yang H."/>
            <person name="Yu J."/>
            <person name="Wang J."/>
            <person name="Huang G."/>
            <person name="Gu J."/>
            <person name="Hood L."/>
            <person name="Rowen L."/>
            <person name="Madan A."/>
            <person name="Qin S."/>
            <person name="Davis R.W."/>
            <person name="Federspiel N.A."/>
            <person name="Abola A.P."/>
            <person name="Proctor M.J."/>
            <person name="Myers R.M."/>
            <person name="Schmutz J."/>
            <person name="Dickson M."/>
            <person name="Grimwood J."/>
            <person name="Cox D.R."/>
            <person name="Olson M.V."/>
            <person name="Kaul R."/>
            <person name="Raymond C."/>
            <person name="Shimizu N."/>
            <person name="Kawasaki K."/>
            <person name="Minoshima S."/>
            <person name="Evans G.A."/>
            <person name="Athanasiou M."/>
            <person name="Schultz R."/>
            <person name="Roe B.A."/>
            <person name="Chen F."/>
            <person name="Pan H."/>
            <person name="Ramser J."/>
            <person name="Lehrach H."/>
            <person name="Reinhardt R."/>
            <person name="McCombie W.R."/>
            <person name="de la Bastide M."/>
            <person name="Dedhia N."/>
            <person name="Blocker H."/>
            <person name="Hornischer K."/>
            <person name="Nordsiek G."/>
            <person name="Agarwala R."/>
            <person name="Aravind L."/>
            <person name="Bailey J.A."/>
            <person name="Bateman A."/>
            <person name="Batzoglou S."/>
            <person name="Birney E."/>
            <person name="Bork P."/>
            <person name="Brown D.G."/>
            <person name="Burge C.B."/>
            <person name="Cerutti L."/>
            <person name="Chen H.C."/>
            <person name="Church D."/>
            <person name="Clamp M."/>
            <person name="Copley R.R."/>
            <person name="Doerks T."/>
            <person name="Eddy S.R."/>
            <person name="Eichler E.E."/>
            <person name="Furey T.S."/>
            <person name="Galagan J."/>
            <person name="Gilbert J.G."/>
            <person name="Harmon C."/>
            <person name="Hayashizaki Y."/>
            <person name="Haussler D."/>
            <person name="Hermjakob H."/>
            <person name="Hokamp K."/>
            <person name="Jang W."/>
            <person name="Johnson L.S."/>
            <person name="Jones T.A."/>
            <person name="Kasif S."/>
            <person name="Kaspryzk A."/>
            <person name="Kennedy S."/>
            <person name="Kent W.J."/>
            <person name="Kitts P."/>
            <person name="Koonin E.V."/>
            <person name="Korf I."/>
            <person name="Kulp D."/>
            <person name="Lancet D."/>
            <person name="Lowe T.M."/>
            <person name="McLysaght A."/>
            <person name="Mikkelsen T."/>
            <person name="Moran J.V."/>
            <person name="Mulder N."/>
            <person name="Pollara V.J."/>
            <person name="Ponting C.P."/>
            <person name="Schuler G."/>
            <person name="Schultz J."/>
            <person name="Slater G."/>
            <person name="Smit A.F."/>
            <person name="Stupka E."/>
            <person name="Szustakowski J."/>
            <person name="Thierry-Mieg D."/>
            <person name="Thierry-Mieg J."/>
            <person name="Wagner L."/>
            <person name="Wallis J."/>
            <person name="Wheeler R."/>
            <person name="Williams A."/>
            <person name="Wolf Y.I."/>
            <person name="Wolfe K.H."/>
            <person name="Yang S.P."/>
            <person name="Yeh R.F."/>
            <person name="Collins F."/>
            <person name="Guyer M.S."/>
            <person name="Peterson J."/>
            <person name="Felsenfeld A."/>
            <person name="Wetterstrand K.A."/>
            <person name="Patrinos A."/>
            <person name="Morgan M.J."/>
            <person name="de Jong P."/>
            <person name="Catanese J.J."/>
            <person name="Osoegawa K."/>
            <person name="Shizuya H."/>
            <person name="Choi S."/>
            <person name="Chen Y.J."/>
        </authorList>
    </citation>
    <scope>NUCLEOTIDE SEQUENCE [LARGE SCALE GENOMIC DNA]</scope>
</reference>
<protein>
    <recommendedName>
        <fullName evidence="5">NADH dehydrogenase [ubiquinone] 1 alpha subcomplex subunit 5</fullName>
    </recommendedName>
    <alternativeName>
        <fullName evidence="12">Complex I subunit B13</fullName>
    </alternativeName>
    <alternativeName>
        <fullName evidence="14">Complex I-13kD-B</fullName>
    </alternativeName>
    <alternativeName>
        <fullName evidence="13">NADH-ubiquinone oxidoreductase 13 kDa-B subunit</fullName>
    </alternativeName>
</protein>
<proteinExistence type="evidence at protein level"/>
<dbReference type="PANTHER" id="PTHR12653">
    <property type="entry name" value="NADH-UBIQUINONE OXIDOREDUCTASE 13 KD-B SUBUNIT"/>
    <property type="match status" value="1"/>
</dbReference>
<keyword evidence="9" id="KW-0249">Electron transport</keyword>
<keyword evidence="17 18" id="KW-1267">Proteomics identification</keyword>
<name>A0A7I2V3L8_HUMAN</name>
<reference evidence="15 16" key="3">
    <citation type="journal article" date="2004" name="Nature">
        <title>Finishing the euchromatic sequence of the human genome.</title>
        <authorList>
            <consortium name="International Human Genome Sequencing Consortium"/>
        </authorList>
    </citation>
    <scope>NUCLEOTIDE SEQUENCE [LARGE SCALE GENOMIC DNA]</scope>
</reference>
<dbReference type="AlphaFoldDB" id="A0A7I2V3L8"/>
<dbReference type="SMR" id="A0A7I2V3L8"/>
<dbReference type="OrthoDB" id="286811at2759"/>
<evidence type="ECO:0007829" key="18">
    <source>
        <dbReference type="ProteomicsDB" id="A0A7I2V3L8"/>
    </source>
</evidence>
<evidence type="ECO:0007829" key="17">
    <source>
        <dbReference type="PeptideAtlas" id="A0A7I2V3L8"/>
    </source>
</evidence>
<evidence type="ECO:0000256" key="2">
    <source>
        <dbReference type="ARBA" id="ARBA00004443"/>
    </source>
</evidence>
<comment type="similarity">
    <text evidence="3">Belongs to the complex I NDUFA5 subunit family.</text>
</comment>
<evidence type="ECO:0000256" key="7">
    <source>
        <dbReference type="ARBA" id="ARBA00022660"/>
    </source>
</evidence>
<gene>
    <name evidence="15" type="primary">NDUFA5</name>
</gene>
<reference evidence="15" key="4">
    <citation type="submission" date="2025-08" db="UniProtKB">
        <authorList>
            <consortium name="Ensembl"/>
        </authorList>
    </citation>
    <scope>IDENTIFICATION</scope>
</reference>
<evidence type="ECO:0000256" key="4">
    <source>
        <dbReference type="ARBA" id="ARBA00011533"/>
    </source>
</evidence>
<evidence type="ECO:0000256" key="5">
    <source>
        <dbReference type="ARBA" id="ARBA00016385"/>
    </source>
</evidence>
<dbReference type="InterPro" id="IPR006806">
    <property type="entry name" value="NDUFA5"/>
</dbReference>
<dbReference type="Bgee" id="ENSG00000128609">
    <property type="expression patterns" value="Expressed in endothelial cell and 204 other cell types or tissues"/>
</dbReference>
<dbReference type="Proteomes" id="UP000005640">
    <property type="component" value="Chromosome 7"/>
</dbReference>
<dbReference type="PANTHER" id="PTHR12653:SF0">
    <property type="entry name" value="NADH DEHYDROGENASE [UBIQUINONE] 1 ALPHA SUBCOMPLEX SUBUNIT 5"/>
    <property type="match status" value="1"/>
</dbReference>
<dbReference type="Ensembl" id="ENST00000678090.1">
    <property type="protein sequence ID" value="ENSP00000503587.1"/>
    <property type="gene ID" value="ENSG00000128609.17"/>
</dbReference>
<keyword evidence="7" id="KW-0679">Respiratory chain</keyword>
<evidence type="ECO:0000256" key="14">
    <source>
        <dbReference type="ARBA" id="ARBA00032775"/>
    </source>
</evidence>
<evidence type="ECO:0000256" key="3">
    <source>
        <dbReference type="ARBA" id="ARBA00010261"/>
    </source>
</evidence>
<sequence>MAGVLKKTTGLVGLAVCNTPHEMRDEGTEMEITCPVHLRSGASVNSSSYVLRLRILYTKILDVLEEIPKNAAYRKYTEQITNEKLAMVKAEPDVKKLEDQLQGGQLEEVILQAEHELNLARKMREWKLWEPLVEEPPADQWKWPI</sequence>
<evidence type="ECO:0000256" key="1">
    <source>
        <dbReference type="ARBA" id="ARBA00003195"/>
    </source>
</evidence>
<dbReference type="Pfam" id="PF04716">
    <property type="entry name" value="ETC_C1_NDUFA5"/>
    <property type="match status" value="1"/>
</dbReference>
<comment type="subunit">
    <text evidence="4">Complex I is composed of 45 different subunits.</text>
</comment>
<evidence type="ECO:0000256" key="11">
    <source>
        <dbReference type="ARBA" id="ARBA00023136"/>
    </source>
</evidence>
<reference evidence="15 16" key="2">
    <citation type="journal article" date="2003" name="Nature">
        <title>The DNA sequence of human chromosome 7.</title>
        <authorList>
            <person name="Hillier L.W."/>
            <person name="Fulton R.S."/>
            <person name="Fulton L.A."/>
            <person name="Graves T.A."/>
            <person name="Pepin K.H."/>
            <person name="Wagner-McPherson C."/>
            <person name="Layman D."/>
            <person name="Maas J."/>
            <person name="Jaeger S."/>
            <person name="Walker R."/>
            <person name="Wylie K."/>
            <person name="Sekhon M."/>
            <person name="Becker M.C."/>
            <person name="O'Laughlin M.D."/>
            <person name="Schaller M.E."/>
            <person name="Fewell G.A."/>
            <person name="Delehaunty K.D."/>
            <person name="Miner T.L."/>
            <person name="Nash W.E."/>
            <person name="Cordes M."/>
            <person name="Du H."/>
            <person name="Sun H."/>
            <person name="Edwards J."/>
            <person name="Bradshaw-Cordum H."/>
            <person name="Ali J."/>
            <person name="Andrews S."/>
            <person name="Isak A."/>
            <person name="Vanbrunt A."/>
            <person name="Nguyen C."/>
            <person name="Du F."/>
            <person name="Lamar B."/>
            <person name="Courtney L."/>
            <person name="Kalicki J."/>
            <person name="Ozersky P."/>
            <person name="Bielicki L."/>
            <person name="Scott K."/>
            <person name="Holmes A."/>
            <person name="Harkins R."/>
            <person name="Harris A."/>
            <person name="Strong C.M."/>
            <person name="Hou S."/>
            <person name="Tomlinson C."/>
            <person name="Dauphin-Kohlberg S."/>
            <person name="Kozlowicz-Reilly A."/>
            <person name="Leonard S."/>
            <person name="Rohlfing T."/>
            <person name="Rock S.M."/>
            <person name="Tin-Wollam A.M."/>
            <person name="Abbott A."/>
            <person name="Minx P."/>
            <person name="Maupin R."/>
            <person name="Strowmatt C."/>
            <person name="Latreille P."/>
            <person name="Miller N."/>
            <person name="Johnson D."/>
            <person name="Murray J."/>
            <person name="Woessner J.P."/>
            <person name="Wendl M.C."/>
            <person name="Yang S.P."/>
            <person name="Schultz B.R."/>
            <person name="Wallis J.W."/>
            <person name="Spieth J."/>
            <person name="Bieri T.A."/>
            <person name="Nelson J.O."/>
            <person name="Berkowicz N."/>
            <person name="Wohldmann P.E."/>
            <person name="Cook L.L."/>
            <person name="Hickenbotham M.T."/>
            <person name="Eldred J."/>
            <person name="Williams D."/>
            <person name="Bedell J.A."/>
            <person name="Mardis E.R."/>
            <person name="Clifton S.W."/>
            <person name="Chissoe S.L."/>
            <person name="Marra M.A."/>
            <person name="Raymond C."/>
            <person name="Haugen E."/>
            <person name="Gillett W."/>
            <person name="Zhou Y."/>
            <person name="James R."/>
            <person name="Phelps K."/>
            <person name="Iadanoto S."/>
            <person name="Bubb K."/>
            <person name="Simms E."/>
            <person name="Levy R."/>
            <person name="Clendenning J."/>
            <person name="Kaul R."/>
            <person name="Kent W.J."/>
            <person name="Furey T.S."/>
            <person name="Baertsch R.A."/>
            <person name="Brent M.R."/>
            <person name="Keibler E."/>
            <person name="Flicek P."/>
            <person name="Bork P."/>
            <person name="Suyama M."/>
            <person name="Bailey J.A."/>
            <person name="Portnoy M.E."/>
            <person name="Torrents D."/>
            <person name="Chinwalla A.T."/>
            <person name="Gish W.R."/>
            <person name="Eddy S.R."/>
            <person name="McPherson J.D."/>
            <person name="Olson M.V."/>
            <person name="Eichler E.E."/>
            <person name="Green E.D."/>
            <person name="Waterston R.H."/>
            <person name="Wilson R.K."/>
        </authorList>
    </citation>
    <scope>NUCLEOTIDE SEQUENCE [LARGE SCALE GENOMIC DNA]</scope>
</reference>